<dbReference type="Gene3D" id="3.60.10.10">
    <property type="entry name" value="Endonuclease/exonuclease/phosphatase"/>
    <property type="match status" value="1"/>
</dbReference>
<feature type="domain" description="Endonuclease/exonuclease/phosphatase" evidence="3">
    <location>
        <begin position="217"/>
        <end position="467"/>
    </location>
</feature>
<dbReference type="SUPFAM" id="SSF56219">
    <property type="entry name" value="DNase I-like"/>
    <property type="match status" value="1"/>
</dbReference>
<gene>
    <name evidence="4" type="primary">hlb</name>
    <name evidence="4" type="ORF">AQUSIP_19360</name>
</gene>
<dbReference type="InterPro" id="IPR005135">
    <property type="entry name" value="Endo/exonuclease/phosphatase"/>
</dbReference>
<protein>
    <submittedName>
        <fullName evidence="4">Phospholipase C</fullName>
    </submittedName>
</protein>
<dbReference type="KEGG" id="asip:AQUSIP_19360"/>
<keyword evidence="1" id="KW-0732">Signal</keyword>
<evidence type="ECO:0000313" key="5">
    <source>
        <dbReference type="Proteomes" id="UP000324194"/>
    </source>
</evidence>
<keyword evidence="5" id="KW-1185">Reference proteome</keyword>
<accession>A0A5E4PJM4</accession>
<dbReference type="Proteomes" id="UP000324194">
    <property type="component" value="Chromosome 1"/>
</dbReference>
<dbReference type="InterPro" id="IPR017766">
    <property type="entry name" value="Sphingomyelinase/PLipase_C"/>
</dbReference>
<reference evidence="4 5" key="1">
    <citation type="submission" date="2019-08" db="EMBL/GenBank/DDBJ databases">
        <authorList>
            <person name="Guy L."/>
        </authorList>
    </citation>
    <scope>NUCLEOTIDE SEQUENCE [LARGE SCALE GENOMIC DNA]</scope>
    <source>
        <strain evidence="4 5">SGT-108</strain>
    </source>
</reference>
<dbReference type="CDD" id="cd09078">
    <property type="entry name" value="nSMase"/>
    <property type="match status" value="1"/>
</dbReference>
<dbReference type="PANTHER" id="PTHR16320:SF23">
    <property type="entry name" value="SPHINGOMYELINASE C 1"/>
    <property type="match status" value="1"/>
</dbReference>
<dbReference type="GO" id="GO:0005576">
    <property type="term" value="C:extracellular region"/>
    <property type="evidence" value="ECO:0007669"/>
    <property type="project" value="InterPro"/>
</dbReference>
<dbReference type="PANTHER" id="PTHR16320">
    <property type="entry name" value="SPHINGOMYELINASE FAMILY MEMBER"/>
    <property type="match status" value="1"/>
</dbReference>
<dbReference type="AlphaFoldDB" id="A0A5E4PJM4"/>
<evidence type="ECO:0000256" key="2">
    <source>
        <dbReference type="ARBA" id="ARBA00022801"/>
    </source>
</evidence>
<dbReference type="EMBL" id="LR699119">
    <property type="protein sequence ID" value="VVC76613.1"/>
    <property type="molecule type" value="Genomic_DNA"/>
</dbReference>
<dbReference type="Pfam" id="PF03372">
    <property type="entry name" value="Exo_endo_phos"/>
    <property type="match status" value="1"/>
</dbReference>
<evidence type="ECO:0000259" key="3">
    <source>
        <dbReference type="Pfam" id="PF03372"/>
    </source>
</evidence>
<dbReference type="InterPro" id="IPR038772">
    <property type="entry name" value="Sph/SMPD2-like"/>
</dbReference>
<organism evidence="4 5">
    <name type="scientific">Aquicella siphonis</name>
    <dbReference type="NCBI Taxonomy" id="254247"/>
    <lineage>
        <taxon>Bacteria</taxon>
        <taxon>Pseudomonadati</taxon>
        <taxon>Pseudomonadota</taxon>
        <taxon>Gammaproteobacteria</taxon>
        <taxon>Legionellales</taxon>
        <taxon>Coxiellaceae</taxon>
        <taxon>Aquicella</taxon>
    </lineage>
</organism>
<keyword evidence="2" id="KW-0378">Hydrolase</keyword>
<proteinExistence type="predicted"/>
<dbReference type="InterPro" id="IPR036691">
    <property type="entry name" value="Endo/exonu/phosph_ase_sf"/>
</dbReference>
<name>A0A5E4PJM4_9COXI</name>
<dbReference type="GO" id="GO:0004767">
    <property type="term" value="F:sphingomyelin phosphodiesterase activity"/>
    <property type="evidence" value="ECO:0007669"/>
    <property type="project" value="InterPro"/>
</dbReference>
<sequence length="481" mass="53709">MTGVRSNGDDMFKLIMFFMLGFCLPSFSVAGVIPKTAGRDAAAAPVFGYSYVLVTNNTSENLSFQTALDTDDADFTSGKNWEGSSVTLLPYETRQILWFSRNTGVKTDKSYQFSVKVSRSNGSGEQIDIQFHEKGKRVFGSDVKAGLVLPGQPAKSILADKGLEQFPVNIWGGEYRIHARNWLPAGRIFNNFHLVIDKPDHQGGDSSSNQSINILTYNTQLMPFYAGAVDDLNHPEIRAADIPARISQYDAVIMEELFDRDLRSAMVQSMTKNYPYHTKVVGQEGSKVLTGGVMIFSKWPIKDEGQIVYQAGAGMNALAAKGAIYARIDKNNKTYHLVGTHMQAGNRPDDISVRQKQLQELALFIDSLPIPDDEPLLIGGDFNVNQFDKELENLLGILNVSLLENTGYPYSADGVVNTMSINKDRSRIDYLFYSNLHAKPGKAFNRVFILRDLENEKMWPKFDLSDHFPLSACFDFRRDDA</sequence>
<evidence type="ECO:0000256" key="1">
    <source>
        <dbReference type="ARBA" id="ARBA00022729"/>
    </source>
</evidence>
<evidence type="ECO:0000313" key="4">
    <source>
        <dbReference type="EMBL" id="VVC76613.1"/>
    </source>
</evidence>